<evidence type="ECO:0000313" key="3">
    <source>
        <dbReference type="Proteomes" id="UP000789390"/>
    </source>
</evidence>
<evidence type="ECO:0000313" key="2">
    <source>
        <dbReference type="EMBL" id="CAH0098346.1"/>
    </source>
</evidence>
<sequence length="214" mass="25028">MQSPDANNERDFTNCKKLQKENSVKCPLCRASTVIEDISDLPRNKYTEHIVFMHHHRGIEKDLVLLQWCFTCVSNGTFSCLREDHATINMTTHAENLNAKIASASFQKDIENWKKVNEDLKTAFRTKPEFSEQIFKLMDDVDDELEILSSQLSRFRFDPDQEDTEIRQIQSHFERKNDVLSEAKAHRDEIQRKFREITQEPSGTPEKPQEVKKA</sequence>
<protein>
    <submittedName>
        <fullName evidence="2">Uncharacterized protein</fullName>
    </submittedName>
</protein>
<feature type="region of interest" description="Disordered" evidence="1">
    <location>
        <begin position="195"/>
        <end position="214"/>
    </location>
</feature>
<accession>A0A8J2RB99</accession>
<keyword evidence="3" id="KW-1185">Reference proteome</keyword>
<proteinExistence type="predicted"/>
<evidence type="ECO:0000256" key="1">
    <source>
        <dbReference type="SAM" id="MobiDB-lite"/>
    </source>
</evidence>
<dbReference type="Proteomes" id="UP000789390">
    <property type="component" value="Unassembled WGS sequence"/>
</dbReference>
<dbReference type="EMBL" id="CAKKLH010000002">
    <property type="protein sequence ID" value="CAH0098346.1"/>
    <property type="molecule type" value="Genomic_DNA"/>
</dbReference>
<organism evidence="2 3">
    <name type="scientific">Daphnia galeata</name>
    <dbReference type="NCBI Taxonomy" id="27404"/>
    <lineage>
        <taxon>Eukaryota</taxon>
        <taxon>Metazoa</taxon>
        <taxon>Ecdysozoa</taxon>
        <taxon>Arthropoda</taxon>
        <taxon>Crustacea</taxon>
        <taxon>Branchiopoda</taxon>
        <taxon>Diplostraca</taxon>
        <taxon>Cladocera</taxon>
        <taxon>Anomopoda</taxon>
        <taxon>Daphniidae</taxon>
        <taxon>Daphnia</taxon>
    </lineage>
</organism>
<dbReference type="AlphaFoldDB" id="A0A8J2RB99"/>
<reference evidence="2" key="1">
    <citation type="submission" date="2021-11" db="EMBL/GenBank/DDBJ databases">
        <authorList>
            <person name="Schell T."/>
        </authorList>
    </citation>
    <scope>NUCLEOTIDE SEQUENCE</scope>
    <source>
        <strain evidence="2">M5</strain>
    </source>
</reference>
<name>A0A8J2RB99_9CRUS</name>
<comment type="caution">
    <text evidence="2">The sequence shown here is derived from an EMBL/GenBank/DDBJ whole genome shotgun (WGS) entry which is preliminary data.</text>
</comment>
<gene>
    <name evidence="2" type="ORF">DGAL_LOCUS396</name>
</gene>